<dbReference type="Pfam" id="PF01757">
    <property type="entry name" value="Acyl_transf_3"/>
    <property type="match status" value="1"/>
</dbReference>
<feature type="domain" description="Acyltransferase 3" evidence="2">
    <location>
        <begin position="1"/>
        <end position="335"/>
    </location>
</feature>
<dbReference type="Proteomes" id="UP000018004">
    <property type="component" value="Unassembled WGS sequence"/>
</dbReference>
<feature type="transmembrane region" description="Helical" evidence="1">
    <location>
        <begin position="149"/>
        <end position="167"/>
    </location>
</feature>
<sequence>MVLCSHILWIYPQDNGLLSQVFVLFGFWGVELFFVLSGFLIGKILYKSYVEQDFTLQSVFCFLKRRWFRTLPNYFLVLLLNVVIAFIIGLSLTDIGYYLFFLQNFATTMKPFFPESWSLSVEEFAYMFMPLALLLSSFLIKHKNKSKRFISVVLILILMFFINKVIYQLTSSNTTLEQWNLSLKEVVVYRIDSILIGVVAAWVSLNFSEFWKKHTVLFVSIGCVFIGLMYVGVGYFRILIDSYPFFWNVLYLPVTSITFVFFLPFLSQWENAPKWIVRPVTFVSLVSYSVYLLHYSIVLQLMKYFLDTPRFTMMQLHGFTFGYLVLTFFLSFLLYKYFEKPMMNLRDR</sequence>
<organism evidence="3 4">
    <name type="scientific">Flavobacterium limnosediminis JC2902</name>
    <dbReference type="NCBI Taxonomy" id="1341181"/>
    <lineage>
        <taxon>Bacteria</taxon>
        <taxon>Pseudomonadati</taxon>
        <taxon>Bacteroidota</taxon>
        <taxon>Flavobacteriia</taxon>
        <taxon>Flavobacteriales</taxon>
        <taxon>Flavobacteriaceae</taxon>
        <taxon>Flavobacterium</taxon>
    </lineage>
</organism>
<evidence type="ECO:0000313" key="3">
    <source>
        <dbReference type="EMBL" id="ESU29263.1"/>
    </source>
</evidence>
<dbReference type="GO" id="GO:0016020">
    <property type="term" value="C:membrane"/>
    <property type="evidence" value="ECO:0007669"/>
    <property type="project" value="TreeGrafter"/>
</dbReference>
<evidence type="ECO:0000259" key="2">
    <source>
        <dbReference type="Pfam" id="PF01757"/>
    </source>
</evidence>
<dbReference type="InterPro" id="IPR002656">
    <property type="entry name" value="Acyl_transf_3_dom"/>
</dbReference>
<keyword evidence="1" id="KW-0812">Transmembrane</keyword>
<proteinExistence type="predicted"/>
<keyword evidence="3" id="KW-0808">Transferase</keyword>
<dbReference type="STRING" id="1341181.FLJC2902T_06590"/>
<feature type="transmembrane region" description="Helical" evidence="1">
    <location>
        <begin position="20"/>
        <end position="41"/>
    </location>
</feature>
<dbReference type="PATRIC" id="fig|1341181.4.peg.655"/>
<dbReference type="PANTHER" id="PTHR23028:SF53">
    <property type="entry name" value="ACYL_TRANSF_3 DOMAIN-CONTAINING PROTEIN"/>
    <property type="match status" value="1"/>
</dbReference>
<dbReference type="AlphaFoldDB" id="V6SRD3"/>
<gene>
    <name evidence="3" type="ORF">FLJC2902T_06590</name>
</gene>
<evidence type="ECO:0000313" key="4">
    <source>
        <dbReference type="Proteomes" id="UP000018004"/>
    </source>
</evidence>
<feature type="transmembrane region" description="Helical" evidence="1">
    <location>
        <begin position="187"/>
        <end position="205"/>
    </location>
</feature>
<keyword evidence="1" id="KW-0472">Membrane</keyword>
<dbReference type="eggNOG" id="COG1835">
    <property type="taxonomic scope" value="Bacteria"/>
</dbReference>
<dbReference type="InterPro" id="IPR050879">
    <property type="entry name" value="Acyltransferase_3"/>
</dbReference>
<keyword evidence="4" id="KW-1185">Reference proteome</keyword>
<feature type="transmembrane region" description="Helical" evidence="1">
    <location>
        <begin position="74"/>
        <end position="100"/>
    </location>
</feature>
<feature type="transmembrane region" description="Helical" evidence="1">
    <location>
        <begin position="217"/>
        <end position="239"/>
    </location>
</feature>
<feature type="transmembrane region" description="Helical" evidence="1">
    <location>
        <begin position="124"/>
        <end position="140"/>
    </location>
</feature>
<evidence type="ECO:0000256" key="1">
    <source>
        <dbReference type="SAM" id="Phobius"/>
    </source>
</evidence>
<keyword evidence="3" id="KW-0012">Acyltransferase</keyword>
<feature type="transmembrane region" description="Helical" evidence="1">
    <location>
        <begin position="318"/>
        <end position="338"/>
    </location>
</feature>
<reference evidence="3 4" key="1">
    <citation type="submission" date="2013-08" db="EMBL/GenBank/DDBJ databases">
        <title>Flavobacterium limnosediminis JC2902 genome sequencing.</title>
        <authorList>
            <person name="Lee K."/>
            <person name="Yi H."/>
            <person name="Park S."/>
            <person name="Chun J."/>
        </authorList>
    </citation>
    <scope>NUCLEOTIDE SEQUENCE [LARGE SCALE GENOMIC DNA]</scope>
    <source>
        <strain evidence="3 4">JC2902</strain>
    </source>
</reference>
<dbReference type="GO" id="GO:0000271">
    <property type="term" value="P:polysaccharide biosynthetic process"/>
    <property type="evidence" value="ECO:0007669"/>
    <property type="project" value="TreeGrafter"/>
</dbReference>
<accession>V6SRD3</accession>
<dbReference type="EMBL" id="AVGG01000002">
    <property type="protein sequence ID" value="ESU29263.1"/>
    <property type="molecule type" value="Genomic_DNA"/>
</dbReference>
<name>V6SRD3_9FLAO</name>
<feature type="transmembrane region" description="Helical" evidence="1">
    <location>
        <begin position="275"/>
        <end position="298"/>
    </location>
</feature>
<comment type="caution">
    <text evidence="3">The sequence shown here is derived from an EMBL/GenBank/DDBJ whole genome shotgun (WGS) entry which is preliminary data.</text>
</comment>
<protein>
    <submittedName>
        <fullName evidence="3">Acyltransferase family protein</fullName>
    </submittedName>
</protein>
<keyword evidence="1" id="KW-1133">Transmembrane helix</keyword>
<dbReference type="PANTHER" id="PTHR23028">
    <property type="entry name" value="ACETYLTRANSFERASE"/>
    <property type="match status" value="1"/>
</dbReference>
<feature type="transmembrane region" description="Helical" evidence="1">
    <location>
        <begin position="245"/>
        <end position="263"/>
    </location>
</feature>
<dbReference type="GO" id="GO:0016747">
    <property type="term" value="F:acyltransferase activity, transferring groups other than amino-acyl groups"/>
    <property type="evidence" value="ECO:0007669"/>
    <property type="project" value="InterPro"/>
</dbReference>